<keyword evidence="1" id="KW-0732">Signal</keyword>
<reference evidence="2 3" key="1">
    <citation type="journal article" date="2018" name="Front. Microbiol.">
        <title>Prospects for Fungal Bioremediation of Acidic Radioactive Waste Sites: Characterization and Genome Sequence of Rhodotorula taiwanensis MD1149.</title>
        <authorList>
            <person name="Tkavc R."/>
            <person name="Matrosova V.Y."/>
            <person name="Grichenko O.E."/>
            <person name="Gostincar C."/>
            <person name="Volpe R.P."/>
            <person name="Klimenkova P."/>
            <person name="Gaidamakova E.K."/>
            <person name="Zhou C.E."/>
            <person name="Stewart B.J."/>
            <person name="Lyman M.G."/>
            <person name="Malfatti S.A."/>
            <person name="Rubinfeld B."/>
            <person name="Courtot M."/>
            <person name="Singh J."/>
            <person name="Dalgard C.L."/>
            <person name="Hamilton T."/>
            <person name="Frey K.G."/>
            <person name="Gunde-Cimerman N."/>
            <person name="Dugan L."/>
            <person name="Daly M.J."/>
        </authorList>
    </citation>
    <scope>NUCLEOTIDE SEQUENCE [LARGE SCALE GENOMIC DNA]</scope>
    <source>
        <strain evidence="2 3">MD1149</strain>
    </source>
</reference>
<dbReference type="EMBL" id="PJQD01000047">
    <property type="protein sequence ID" value="POY72755.1"/>
    <property type="molecule type" value="Genomic_DNA"/>
</dbReference>
<dbReference type="OrthoDB" id="2432613at2759"/>
<sequence>MVRITWLALAAACFGRTVAIIKPTSSGGDIAFRAGDNCTFSFERDPTGLWKAVNVDLFSGDNLDMMNVTRVASALDGTVHNIRYIFECPDVDPPAPIYFYPERSGSRMGDRAPEERHVSRKRHLLECWPVNYFNDIANISRCRDNPWNVVVGQHGACSTFAVVVFSRADLLGAVAIAAYGPSYSGKLYALGIPIRAQVLVRRSLSGGVAVLWRARLLRFGTQLPRRL</sequence>
<feature type="signal peptide" evidence="1">
    <location>
        <begin position="1"/>
        <end position="19"/>
    </location>
</feature>
<gene>
    <name evidence="2" type="ORF">BMF94_4162</name>
</gene>
<protein>
    <submittedName>
        <fullName evidence="2">Uncharacterized protein</fullName>
    </submittedName>
</protein>
<organism evidence="2 3">
    <name type="scientific">Rhodotorula taiwanensis</name>
    <dbReference type="NCBI Taxonomy" id="741276"/>
    <lineage>
        <taxon>Eukaryota</taxon>
        <taxon>Fungi</taxon>
        <taxon>Dikarya</taxon>
        <taxon>Basidiomycota</taxon>
        <taxon>Pucciniomycotina</taxon>
        <taxon>Microbotryomycetes</taxon>
        <taxon>Sporidiobolales</taxon>
        <taxon>Sporidiobolaceae</taxon>
        <taxon>Rhodotorula</taxon>
    </lineage>
</organism>
<feature type="chain" id="PRO_5015429937" evidence="1">
    <location>
        <begin position="20"/>
        <end position="227"/>
    </location>
</feature>
<keyword evidence="3" id="KW-1185">Reference proteome</keyword>
<name>A0A2S5B7M1_9BASI</name>
<evidence type="ECO:0000256" key="1">
    <source>
        <dbReference type="SAM" id="SignalP"/>
    </source>
</evidence>
<evidence type="ECO:0000313" key="2">
    <source>
        <dbReference type="EMBL" id="POY72755.1"/>
    </source>
</evidence>
<proteinExistence type="predicted"/>
<dbReference type="STRING" id="741276.A0A2S5B7M1"/>
<evidence type="ECO:0000313" key="3">
    <source>
        <dbReference type="Proteomes" id="UP000237144"/>
    </source>
</evidence>
<accession>A0A2S5B7M1</accession>
<dbReference type="Proteomes" id="UP000237144">
    <property type="component" value="Unassembled WGS sequence"/>
</dbReference>
<comment type="caution">
    <text evidence="2">The sequence shown here is derived from an EMBL/GenBank/DDBJ whole genome shotgun (WGS) entry which is preliminary data.</text>
</comment>
<dbReference type="AlphaFoldDB" id="A0A2S5B7M1"/>